<evidence type="ECO:0000313" key="9">
    <source>
        <dbReference type="EMBL" id="PHZ84642.1"/>
    </source>
</evidence>
<dbReference type="InterPro" id="IPR016162">
    <property type="entry name" value="Ald_DH_N"/>
</dbReference>
<dbReference type="AlphaFoldDB" id="A0A2G4YQP8"/>
<dbReference type="PANTHER" id="PTHR43521:SF1">
    <property type="entry name" value="ALPHA-AMINOADIPIC SEMIALDEHYDE DEHYDROGENASE"/>
    <property type="match status" value="1"/>
</dbReference>
<evidence type="ECO:0000256" key="1">
    <source>
        <dbReference type="ARBA" id="ARBA00009986"/>
    </source>
</evidence>
<dbReference type="OrthoDB" id="9812625at2"/>
<evidence type="ECO:0000256" key="3">
    <source>
        <dbReference type="ARBA" id="ARBA00023002"/>
    </source>
</evidence>
<proteinExistence type="inferred from homology"/>
<evidence type="ECO:0000313" key="10">
    <source>
        <dbReference type="Proteomes" id="UP000229730"/>
    </source>
</evidence>
<evidence type="ECO:0000256" key="7">
    <source>
        <dbReference type="RuleBase" id="RU003345"/>
    </source>
</evidence>
<dbReference type="Gene3D" id="3.40.309.10">
    <property type="entry name" value="Aldehyde Dehydrogenase, Chain A, domain 2"/>
    <property type="match status" value="1"/>
</dbReference>
<dbReference type="EMBL" id="PDEM01000024">
    <property type="protein sequence ID" value="PHZ84642.1"/>
    <property type="molecule type" value="Genomic_DNA"/>
</dbReference>
<feature type="domain" description="Aldehyde dehydrogenase" evidence="8">
    <location>
        <begin position="20"/>
        <end position="479"/>
    </location>
</feature>
<organism evidence="9 10">
    <name type="scientific">Paremcibacter congregatus</name>
    <dbReference type="NCBI Taxonomy" id="2043170"/>
    <lineage>
        <taxon>Bacteria</taxon>
        <taxon>Pseudomonadati</taxon>
        <taxon>Pseudomonadota</taxon>
        <taxon>Alphaproteobacteria</taxon>
        <taxon>Emcibacterales</taxon>
        <taxon>Emcibacteraceae</taxon>
        <taxon>Paremcibacter</taxon>
    </lineage>
</organism>
<dbReference type="InterPro" id="IPR029510">
    <property type="entry name" value="Ald_DH_CS_GLU"/>
</dbReference>
<evidence type="ECO:0000259" key="8">
    <source>
        <dbReference type="Pfam" id="PF00171"/>
    </source>
</evidence>
<dbReference type="InterPro" id="IPR016163">
    <property type="entry name" value="Ald_DH_C"/>
</dbReference>
<gene>
    <name evidence="9" type="ORF">CRD36_11660</name>
</gene>
<dbReference type="GO" id="GO:0004029">
    <property type="term" value="F:aldehyde dehydrogenase (NAD+) activity"/>
    <property type="evidence" value="ECO:0007669"/>
    <property type="project" value="UniProtKB-EC"/>
</dbReference>
<evidence type="ECO:0000256" key="5">
    <source>
        <dbReference type="ARBA" id="ARBA00024226"/>
    </source>
</evidence>
<dbReference type="SUPFAM" id="SSF53720">
    <property type="entry name" value="ALDH-like"/>
    <property type="match status" value="1"/>
</dbReference>
<feature type="active site" evidence="6">
    <location>
        <position position="254"/>
    </location>
</feature>
<dbReference type="Gene3D" id="3.40.605.10">
    <property type="entry name" value="Aldehyde Dehydrogenase, Chain A, domain 1"/>
    <property type="match status" value="1"/>
</dbReference>
<comment type="caution">
    <text evidence="9">The sequence shown here is derived from an EMBL/GenBank/DDBJ whole genome shotgun (WGS) entry which is preliminary data.</text>
</comment>
<dbReference type="FunFam" id="3.40.309.10:FF:000018">
    <property type="entry name" value="Alpha-aminoadipic semialdehyde dehydrogenase"/>
    <property type="match status" value="1"/>
</dbReference>
<evidence type="ECO:0000256" key="6">
    <source>
        <dbReference type="PROSITE-ProRule" id="PRU10007"/>
    </source>
</evidence>
<accession>A0A2G4YQP8</accession>
<keyword evidence="3 7" id="KW-0560">Oxidoreductase</keyword>
<evidence type="ECO:0000256" key="4">
    <source>
        <dbReference type="ARBA" id="ARBA00023027"/>
    </source>
</evidence>
<keyword evidence="4" id="KW-0520">NAD</keyword>
<dbReference type="InParanoid" id="A0A2G4YQP8"/>
<comment type="similarity">
    <text evidence="1 7">Belongs to the aldehyde dehydrogenase family.</text>
</comment>
<dbReference type="InterPro" id="IPR016161">
    <property type="entry name" value="Ald_DH/histidinol_DH"/>
</dbReference>
<dbReference type="CDD" id="cd07130">
    <property type="entry name" value="ALDH_F7_AASADH"/>
    <property type="match status" value="1"/>
</dbReference>
<dbReference type="Pfam" id="PF00171">
    <property type="entry name" value="Aldedh"/>
    <property type="match status" value="1"/>
</dbReference>
<keyword evidence="10" id="KW-1185">Reference proteome</keyword>
<dbReference type="InterPro" id="IPR044638">
    <property type="entry name" value="ALDH7A1-like"/>
</dbReference>
<dbReference type="PANTHER" id="PTHR43521">
    <property type="entry name" value="ALPHA-AMINOADIPIC SEMIALDEHYDE DEHYDROGENASE"/>
    <property type="match status" value="1"/>
</dbReference>
<name>A0A2G4YQP8_9PROT</name>
<dbReference type="Proteomes" id="UP000229730">
    <property type="component" value="Unassembled WGS sequence"/>
</dbReference>
<dbReference type="PROSITE" id="PS00687">
    <property type="entry name" value="ALDEHYDE_DEHYDR_GLU"/>
    <property type="match status" value="1"/>
</dbReference>
<dbReference type="EC" id="1.2.1.3" evidence="5"/>
<reference evidence="9 10" key="1">
    <citation type="submission" date="2017-10" db="EMBL/GenBank/DDBJ databases">
        <title>Frigbacter circumglobatus gen. nov. sp. nov., isolated from sediment cultured in situ.</title>
        <authorList>
            <person name="Zhao Z."/>
        </authorList>
    </citation>
    <scope>NUCLEOTIDE SEQUENCE [LARGE SCALE GENOMIC DNA]</scope>
    <source>
        <strain evidence="9 10">ZYL</strain>
    </source>
</reference>
<evidence type="ECO:0000256" key="2">
    <source>
        <dbReference type="ARBA" id="ARBA00011881"/>
    </source>
</evidence>
<protein>
    <recommendedName>
        <fullName evidence="5">aldehyde dehydrogenase (NAD(+))</fullName>
        <ecNumber evidence="5">1.2.1.3</ecNumber>
    </recommendedName>
</protein>
<sequence length="502" mass="53708">MNIQEIFSALNLTDNDISGGTLDVFAPRDGAKIASVTMDTAAGVDAKIAKSTEAFKAWRMVPGPRRGELVRLLGEILRDKKEALGSLVSLECGKIYQEGLGEVQEMIDICDFAVGLSRQLYGLTIASERPLHKMREYWQPIGPVGIISAFNFPVAVWAWNSALALVCGDSVIWKPSEKTPLTGIACHKLLQDAIARFGEDAPDGLSQLLIGERDIGEIMVDDKRVPVISATGSCAMGRIVGPKVAARFGRSILELGGNNALIVAPSADLDLAFQGILFGAVGTCGQRCTSTRRVFVHDSVYDQIVPRLKKAYEGLSIGDPLDPKTLVGPLIDQQSYENMEAALKLAASRGGEIVGGGRALADQYPNAYYVNPAIVEMTGADDNVQEETFAPILYIFKYSDLTDAIARQNDVPQGLSSAIFTRDVLEAETFTCEAGSDCGIANVNIGTSGAEIGGAFGGEKETGGGRESGSDSWKAYMRRMTSTLNYSTELPLAQGIKFGSDD</sequence>
<dbReference type="InterPro" id="IPR015590">
    <property type="entry name" value="Aldehyde_DH_dom"/>
</dbReference>
<comment type="subunit">
    <text evidence="2">Homotetramer.</text>
</comment>
<dbReference type="RefSeq" id="WP_099473780.1">
    <property type="nucleotide sequence ID" value="NZ_CP041025.1"/>
</dbReference>